<dbReference type="InterPro" id="IPR011990">
    <property type="entry name" value="TPR-like_helical_dom_sf"/>
</dbReference>
<dbReference type="Gene3D" id="1.25.40.10">
    <property type="entry name" value="Tetratricopeptide repeat domain"/>
    <property type="match status" value="1"/>
</dbReference>
<dbReference type="Proteomes" id="UP001235723">
    <property type="component" value="Unassembled WGS sequence"/>
</dbReference>
<sequence>NLEKALALDPHSSNNDKWNSLLKVNRYWLAIQQGDAALKANNPEQAERLFRQARSVDNADSYAVLGLGDVAMARKDYPAAERYYQQMLRMDSSNTNAVRGLANIYRQQSPEKAEAFIASLPASQRRSVD</sequence>
<evidence type="ECO:0000256" key="1">
    <source>
        <dbReference type="PROSITE-ProRule" id="PRU00339"/>
    </source>
</evidence>
<comment type="caution">
    <text evidence="2">The sequence shown here is derived from an EMBL/GenBank/DDBJ whole genome shotgun (WGS) entry which is preliminary data.</text>
</comment>
<evidence type="ECO:0000313" key="3">
    <source>
        <dbReference type="Proteomes" id="UP001235723"/>
    </source>
</evidence>
<protein>
    <submittedName>
        <fullName evidence="2">Tetratricopeptide repeat protein</fullName>
    </submittedName>
</protein>
<dbReference type="SMART" id="SM00028">
    <property type="entry name" value="TPR"/>
    <property type="match status" value="2"/>
</dbReference>
<name>A0ABU1CAZ1_9ESCH</name>
<dbReference type="EMBL" id="JAHCRT010000096">
    <property type="protein sequence ID" value="MDQ9296765.1"/>
    <property type="molecule type" value="Genomic_DNA"/>
</dbReference>
<reference evidence="2 3" key="1">
    <citation type="submission" date="2021-05" db="EMBL/GenBank/DDBJ databases">
        <title>Genome sequence of E. marmotae isolates.</title>
        <authorList>
            <person name="Binsker U."/>
            <person name="Hammerl J.A."/>
        </authorList>
    </citation>
    <scope>NUCLEOTIDE SEQUENCE [LARGE SCALE GENOMIC DNA]</scope>
    <source>
        <strain evidence="2 3">21-MO00586</strain>
    </source>
</reference>
<feature type="non-terminal residue" evidence="2">
    <location>
        <position position="1"/>
    </location>
</feature>
<evidence type="ECO:0000313" key="2">
    <source>
        <dbReference type="EMBL" id="MDQ9296765.1"/>
    </source>
</evidence>
<feature type="non-terminal residue" evidence="2">
    <location>
        <position position="129"/>
    </location>
</feature>
<dbReference type="Pfam" id="PF13432">
    <property type="entry name" value="TPR_16"/>
    <property type="match status" value="1"/>
</dbReference>
<dbReference type="InterPro" id="IPR019734">
    <property type="entry name" value="TPR_rpt"/>
</dbReference>
<gene>
    <name evidence="2" type="ORF">KJE03_25625</name>
</gene>
<proteinExistence type="predicted"/>
<organism evidence="2 3">
    <name type="scientific">Escherichia marmotae</name>
    <dbReference type="NCBI Taxonomy" id="1499973"/>
    <lineage>
        <taxon>Bacteria</taxon>
        <taxon>Pseudomonadati</taxon>
        <taxon>Pseudomonadota</taxon>
        <taxon>Gammaproteobacteria</taxon>
        <taxon>Enterobacterales</taxon>
        <taxon>Enterobacteriaceae</taxon>
        <taxon>Escherichia</taxon>
    </lineage>
</organism>
<keyword evidence="1" id="KW-0802">TPR repeat</keyword>
<dbReference type="RefSeq" id="WP_309188723.1">
    <property type="nucleotide sequence ID" value="NZ_JAHCRT010000096.1"/>
</dbReference>
<feature type="repeat" description="TPR" evidence="1">
    <location>
        <begin position="61"/>
        <end position="94"/>
    </location>
</feature>
<dbReference type="PROSITE" id="PS50005">
    <property type="entry name" value="TPR"/>
    <property type="match status" value="1"/>
</dbReference>
<dbReference type="SUPFAM" id="SSF48452">
    <property type="entry name" value="TPR-like"/>
    <property type="match status" value="1"/>
</dbReference>
<keyword evidence="3" id="KW-1185">Reference proteome</keyword>
<accession>A0ABU1CAZ1</accession>